<evidence type="ECO:0000313" key="1">
    <source>
        <dbReference type="EMBL" id="RAW03123.1"/>
    </source>
</evidence>
<name>A0A364Y890_9BACT</name>
<dbReference type="Gene3D" id="3.10.450.50">
    <property type="match status" value="1"/>
</dbReference>
<gene>
    <name evidence="1" type="ORF">DQQ10_03230</name>
</gene>
<protein>
    <recommendedName>
        <fullName evidence="3">Nuclear transport factor 2 family protein</fullName>
    </recommendedName>
</protein>
<dbReference type="SUPFAM" id="SSF54427">
    <property type="entry name" value="NTF2-like"/>
    <property type="match status" value="1"/>
</dbReference>
<evidence type="ECO:0008006" key="3">
    <source>
        <dbReference type="Google" id="ProtNLM"/>
    </source>
</evidence>
<sequence>MAYTSKARQLEKKLTIKLIFVMKQTIIPFLLLLCSLAVQSYAQQQSSDEAAIKQVIQSAYIDGIQNGGSSEVIRSGFHPSFNMLRFTDNDIKPYAIEDWIAAIEKRKKENATVPPPAVGNFVSVDITGTAAVVKLELFRENKKTFTDYLVLYKFTDGWKIVSKTFYRHPN</sequence>
<dbReference type="InterPro" id="IPR039437">
    <property type="entry name" value="FrzH/put_lumazine-bd"/>
</dbReference>
<organism evidence="1 2">
    <name type="scientific">Pseudochryseolinea flava</name>
    <dbReference type="NCBI Taxonomy" id="2059302"/>
    <lineage>
        <taxon>Bacteria</taxon>
        <taxon>Pseudomonadati</taxon>
        <taxon>Bacteroidota</taxon>
        <taxon>Cytophagia</taxon>
        <taxon>Cytophagales</taxon>
        <taxon>Fulvivirgaceae</taxon>
        <taxon>Pseudochryseolinea</taxon>
    </lineage>
</organism>
<dbReference type="EMBL" id="QMFY01000001">
    <property type="protein sequence ID" value="RAW03123.1"/>
    <property type="molecule type" value="Genomic_DNA"/>
</dbReference>
<accession>A0A364Y890</accession>
<dbReference type="Proteomes" id="UP000251889">
    <property type="component" value="Unassembled WGS sequence"/>
</dbReference>
<comment type="caution">
    <text evidence="1">The sequence shown here is derived from an EMBL/GenBank/DDBJ whole genome shotgun (WGS) entry which is preliminary data.</text>
</comment>
<evidence type="ECO:0000313" key="2">
    <source>
        <dbReference type="Proteomes" id="UP000251889"/>
    </source>
</evidence>
<keyword evidence="2" id="KW-1185">Reference proteome</keyword>
<proteinExistence type="predicted"/>
<reference evidence="1 2" key="1">
    <citation type="submission" date="2018-06" db="EMBL/GenBank/DDBJ databases">
        <title>Chryseolinea flavus sp. nov., a member of the phylum Bacteroidetes isolated from soil.</title>
        <authorList>
            <person name="Li Y."/>
            <person name="Wang J."/>
        </authorList>
    </citation>
    <scope>NUCLEOTIDE SEQUENCE [LARGE SCALE GENOMIC DNA]</scope>
    <source>
        <strain evidence="1 2">SDU1-6</strain>
    </source>
</reference>
<dbReference type="AlphaFoldDB" id="A0A364Y890"/>
<dbReference type="InterPro" id="IPR032710">
    <property type="entry name" value="NTF2-like_dom_sf"/>
</dbReference>
<dbReference type="Pfam" id="PF12893">
    <property type="entry name" value="Lumazine_bd_2"/>
    <property type="match status" value="1"/>
</dbReference>